<dbReference type="Pfam" id="PF13480">
    <property type="entry name" value="Acetyltransf_6"/>
    <property type="match status" value="1"/>
</dbReference>
<keyword evidence="2" id="KW-0012">Acyltransferase</keyword>
<dbReference type="GO" id="GO:0016746">
    <property type="term" value="F:acyltransferase activity"/>
    <property type="evidence" value="ECO:0007669"/>
    <property type="project" value="UniProtKB-KW"/>
</dbReference>
<accession>A0ABU9SVZ2</accession>
<sequence>MAWLIYFNRVNRIYTITHYPLEDIALHETLWGELYKQSNASVFLNWSWIKAWLTSIDSVPVVLAAYENTRCVGLAFLTQRNARSSSRINIKQLWLHRKGEQASDQMWIEHNDFLLHQNNKEQIRLAMLEYLFAQKKLWHELYFGLTNSKVIDSLKLNWPSCREVISSPDFEVDLRHKANLDDYLADLSKNTRSQIRRTKKLLTQSGELELTLAQTAAQKETFLEGISRLHKDKWRDTEFGSGFDNPIFEQFHRHLIFEDDVTNKTRIYCLTLDKKPIAYIYLLIDDDTWYFYLSAINGHDDNRVKVGLIAHAYIIEQAIAEKVSKYSFLAGEARYKRSLSNLPETSQTLVCFYQPTVFMRLRECARRYKNALPNILRH</sequence>
<dbReference type="Proteomes" id="UP001461163">
    <property type="component" value="Unassembled WGS sequence"/>
</dbReference>
<keyword evidence="2" id="KW-0808">Transferase</keyword>
<dbReference type="InterPro" id="IPR016181">
    <property type="entry name" value="Acyl_CoA_acyltransferase"/>
</dbReference>
<dbReference type="Gene3D" id="3.40.630.30">
    <property type="match status" value="1"/>
</dbReference>
<evidence type="ECO:0000259" key="1">
    <source>
        <dbReference type="Pfam" id="PF13480"/>
    </source>
</evidence>
<dbReference type="EMBL" id="JBBMQS010000006">
    <property type="protein sequence ID" value="MEM5498058.1"/>
    <property type="molecule type" value="Genomic_DNA"/>
</dbReference>
<keyword evidence="3" id="KW-1185">Reference proteome</keyword>
<name>A0ABU9SVZ2_9ALTE</name>
<dbReference type="SUPFAM" id="SSF55729">
    <property type="entry name" value="Acyl-CoA N-acyltransferases (Nat)"/>
    <property type="match status" value="1"/>
</dbReference>
<dbReference type="InterPro" id="IPR038740">
    <property type="entry name" value="BioF2-like_GNAT_dom"/>
</dbReference>
<proteinExistence type="predicted"/>
<gene>
    <name evidence="2" type="ORF">WNY77_11680</name>
</gene>
<organism evidence="2 3">
    <name type="scientific">Paraglaciecola mesophila</name>
    <dbReference type="NCBI Taxonomy" id="197222"/>
    <lineage>
        <taxon>Bacteria</taxon>
        <taxon>Pseudomonadati</taxon>
        <taxon>Pseudomonadota</taxon>
        <taxon>Gammaproteobacteria</taxon>
        <taxon>Alteromonadales</taxon>
        <taxon>Alteromonadaceae</taxon>
        <taxon>Paraglaciecola</taxon>
    </lineage>
</organism>
<evidence type="ECO:0000313" key="3">
    <source>
        <dbReference type="Proteomes" id="UP001461163"/>
    </source>
</evidence>
<comment type="caution">
    <text evidence="2">The sequence shown here is derived from an EMBL/GenBank/DDBJ whole genome shotgun (WGS) entry which is preliminary data.</text>
</comment>
<feature type="domain" description="BioF2-like acetyltransferase" evidence="1">
    <location>
        <begin position="189"/>
        <end position="337"/>
    </location>
</feature>
<dbReference type="RefSeq" id="WP_342881778.1">
    <property type="nucleotide sequence ID" value="NZ_JBBMQS010000006.1"/>
</dbReference>
<reference evidence="2 3" key="1">
    <citation type="submission" date="2024-03" db="EMBL/GenBank/DDBJ databases">
        <title>Community enrichment and isolation of bacterial strains for fucoidan degradation.</title>
        <authorList>
            <person name="Sichert A."/>
        </authorList>
    </citation>
    <scope>NUCLEOTIDE SEQUENCE [LARGE SCALE GENOMIC DNA]</scope>
    <source>
        <strain evidence="2 3">AS12</strain>
    </source>
</reference>
<protein>
    <submittedName>
        <fullName evidence="2">GNAT family N-acetyltransferase</fullName>
        <ecNumber evidence="2">2.3.1.-</ecNumber>
    </submittedName>
</protein>
<evidence type="ECO:0000313" key="2">
    <source>
        <dbReference type="EMBL" id="MEM5498058.1"/>
    </source>
</evidence>
<dbReference type="EC" id="2.3.1.-" evidence="2"/>